<evidence type="ECO:0000256" key="3">
    <source>
        <dbReference type="ARBA" id="ARBA00022722"/>
    </source>
</evidence>
<dbReference type="InterPro" id="IPR037004">
    <property type="entry name" value="Exonuc_VII_ssu_sf"/>
</dbReference>
<comment type="caution">
    <text evidence="8">The sequence shown here is derived from an EMBL/GenBank/DDBJ whole genome shotgun (WGS) entry which is preliminary data.</text>
</comment>
<dbReference type="Gene3D" id="1.10.287.1040">
    <property type="entry name" value="Exonuclease VII, small subunit"/>
    <property type="match status" value="1"/>
</dbReference>
<protein>
    <recommendedName>
        <fullName evidence="6">Exodeoxyribonuclease VII small subunit</fullName>
        <ecNumber evidence="6">3.1.11.6</ecNumber>
    </recommendedName>
</protein>
<evidence type="ECO:0000256" key="4">
    <source>
        <dbReference type="ARBA" id="ARBA00022801"/>
    </source>
</evidence>
<organism evidence="8 9">
    <name type="scientific">Compostibacter hankyongensis</name>
    <dbReference type="NCBI Taxonomy" id="1007089"/>
    <lineage>
        <taxon>Bacteria</taxon>
        <taxon>Pseudomonadati</taxon>
        <taxon>Bacteroidota</taxon>
        <taxon>Chitinophagia</taxon>
        <taxon>Chitinophagales</taxon>
        <taxon>Chitinophagaceae</taxon>
        <taxon>Compostibacter</taxon>
    </lineage>
</organism>
<keyword evidence="7" id="KW-0175">Coiled coil</keyword>
<comment type="similarity">
    <text evidence="1">Belongs to the XseB family.</text>
</comment>
<dbReference type="EC" id="3.1.11.6" evidence="6"/>
<keyword evidence="4" id="KW-0378">Hydrolase</keyword>
<evidence type="ECO:0000256" key="5">
    <source>
        <dbReference type="ARBA" id="ARBA00022839"/>
    </source>
</evidence>
<evidence type="ECO:0000256" key="1">
    <source>
        <dbReference type="ARBA" id="ARBA00009998"/>
    </source>
</evidence>
<dbReference type="EMBL" id="BAABFN010000004">
    <property type="protein sequence ID" value="GAA4311086.1"/>
    <property type="molecule type" value="Genomic_DNA"/>
</dbReference>
<keyword evidence="5" id="KW-0269">Exonuclease</keyword>
<evidence type="ECO:0000256" key="6">
    <source>
        <dbReference type="NCBIfam" id="TIGR01280"/>
    </source>
</evidence>
<keyword evidence="9" id="KW-1185">Reference proteome</keyword>
<dbReference type="InterPro" id="IPR003761">
    <property type="entry name" value="Exonuc_VII_S"/>
</dbReference>
<sequence length="79" mass="8595">MMNEEINYTEAFARLQTIVAEIEAGEISVDELSEKVRHAVALIKVCKSRLSSTEEEVDKILRELDAATGASAEAGAEGR</sequence>
<keyword evidence="2" id="KW-0963">Cytoplasm</keyword>
<dbReference type="NCBIfam" id="TIGR01280">
    <property type="entry name" value="xseB"/>
    <property type="match status" value="1"/>
</dbReference>
<dbReference type="Proteomes" id="UP001501207">
    <property type="component" value="Unassembled WGS sequence"/>
</dbReference>
<reference evidence="9" key="1">
    <citation type="journal article" date="2019" name="Int. J. Syst. Evol. Microbiol.">
        <title>The Global Catalogue of Microorganisms (GCM) 10K type strain sequencing project: providing services to taxonomists for standard genome sequencing and annotation.</title>
        <authorList>
            <consortium name="The Broad Institute Genomics Platform"/>
            <consortium name="The Broad Institute Genome Sequencing Center for Infectious Disease"/>
            <person name="Wu L."/>
            <person name="Ma J."/>
        </authorList>
    </citation>
    <scope>NUCLEOTIDE SEQUENCE [LARGE SCALE GENOMIC DNA]</scope>
    <source>
        <strain evidence="9">JCM 17664</strain>
    </source>
</reference>
<name>A0ABP8FV17_9BACT</name>
<evidence type="ECO:0000256" key="2">
    <source>
        <dbReference type="ARBA" id="ARBA00022490"/>
    </source>
</evidence>
<dbReference type="SUPFAM" id="SSF116842">
    <property type="entry name" value="XseB-like"/>
    <property type="match status" value="1"/>
</dbReference>
<evidence type="ECO:0000256" key="7">
    <source>
        <dbReference type="SAM" id="Coils"/>
    </source>
</evidence>
<proteinExistence type="inferred from homology"/>
<keyword evidence="3" id="KW-0540">Nuclease</keyword>
<dbReference type="Pfam" id="PF02609">
    <property type="entry name" value="Exonuc_VII_S"/>
    <property type="match status" value="1"/>
</dbReference>
<accession>A0ABP8FV17</accession>
<gene>
    <name evidence="8" type="ORF">GCM10023143_20000</name>
</gene>
<evidence type="ECO:0000313" key="8">
    <source>
        <dbReference type="EMBL" id="GAA4311086.1"/>
    </source>
</evidence>
<feature type="coiled-coil region" evidence="7">
    <location>
        <begin position="43"/>
        <end position="70"/>
    </location>
</feature>
<evidence type="ECO:0000313" key="9">
    <source>
        <dbReference type="Proteomes" id="UP001501207"/>
    </source>
</evidence>